<proteinExistence type="inferred from homology"/>
<evidence type="ECO:0000256" key="6">
    <source>
        <dbReference type="ARBA" id="ARBA00022824"/>
    </source>
</evidence>
<evidence type="ECO:0000256" key="4">
    <source>
        <dbReference type="ARBA" id="ARBA00022448"/>
    </source>
</evidence>
<keyword evidence="4" id="KW-0813">Transport</keyword>
<evidence type="ECO:0000256" key="1">
    <source>
        <dbReference type="ARBA" id="ARBA00004163"/>
    </source>
</evidence>
<keyword evidence="13" id="KW-1185">Reference proteome</keyword>
<organism evidence="12 13">
    <name type="scientific">Teladorsagia circumcincta</name>
    <name type="common">Brown stomach worm</name>
    <name type="synonym">Ostertagia circumcincta</name>
    <dbReference type="NCBI Taxonomy" id="45464"/>
    <lineage>
        <taxon>Eukaryota</taxon>
        <taxon>Metazoa</taxon>
        <taxon>Ecdysozoa</taxon>
        <taxon>Nematoda</taxon>
        <taxon>Chromadorea</taxon>
        <taxon>Rhabditida</taxon>
        <taxon>Rhabditina</taxon>
        <taxon>Rhabditomorpha</taxon>
        <taxon>Strongyloidea</taxon>
        <taxon>Trichostrongylidae</taxon>
        <taxon>Teladorsagia</taxon>
    </lineage>
</organism>
<accession>A0A2G9T9J4</accession>
<keyword evidence="10" id="KW-0472">Membrane</keyword>
<keyword evidence="6" id="KW-0256">Endoplasmic reticulum</keyword>
<dbReference type="InterPro" id="IPR019150">
    <property type="entry name" value="Vesicle_transport_protein_Use1"/>
</dbReference>
<sequence>MSLTVSELSFLRLLERTKKLAREDLAANVWKVNAAVLYLENLFSRLKDEKNLHNSDTLMQYGRELNQMKLLVEAEQCVS</sequence>
<evidence type="ECO:0000256" key="3">
    <source>
        <dbReference type="ARBA" id="ARBA00015843"/>
    </source>
</evidence>
<evidence type="ECO:0000256" key="10">
    <source>
        <dbReference type="ARBA" id="ARBA00023136"/>
    </source>
</evidence>
<reference evidence="12 13" key="1">
    <citation type="submission" date="2015-09" db="EMBL/GenBank/DDBJ databases">
        <title>Draft genome of the parasitic nematode Teladorsagia circumcincta isolate WARC Sus (inbred).</title>
        <authorList>
            <person name="Mitreva M."/>
        </authorList>
    </citation>
    <scope>NUCLEOTIDE SEQUENCE [LARGE SCALE GENOMIC DNA]</scope>
    <source>
        <strain evidence="12 13">S</strain>
    </source>
</reference>
<protein>
    <recommendedName>
        <fullName evidence="3">Vesicle transport protein USE1</fullName>
    </recommendedName>
    <alternativeName>
        <fullName evidence="11">USE1-like protein</fullName>
    </alternativeName>
</protein>
<dbReference type="GO" id="GO:0005789">
    <property type="term" value="C:endoplasmic reticulum membrane"/>
    <property type="evidence" value="ECO:0007669"/>
    <property type="project" value="UniProtKB-SubCell"/>
</dbReference>
<keyword evidence="8" id="KW-0653">Protein transport</keyword>
<dbReference type="Pfam" id="PF09753">
    <property type="entry name" value="Use1"/>
    <property type="match status" value="1"/>
</dbReference>
<dbReference type="EMBL" id="KZ394093">
    <property type="protein sequence ID" value="PIO54651.1"/>
    <property type="molecule type" value="Genomic_DNA"/>
</dbReference>
<dbReference type="GO" id="GO:0016192">
    <property type="term" value="P:vesicle-mediated transport"/>
    <property type="evidence" value="ECO:0007669"/>
    <property type="project" value="UniProtKB-KW"/>
</dbReference>
<evidence type="ECO:0000313" key="12">
    <source>
        <dbReference type="EMBL" id="PIO54651.1"/>
    </source>
</evidence>
<evidence type="ECO:0000256" key="11">
    <source>
        <dbReference type="ARBA" id="ARBA00032711"/>
    </source>
</evidence>
<name>A0A2G9T9J4_TELCI</name>
<keyword evidence="5" id="KW-0812">Transmembrane</keyword>
<evidence type="ECO:0000256" key="5">
    <source>
        <dbReference type="ARBA" id="ARBA00022692"/>
    </source>
</evidence>
<dbReference type="Proteomes" id="UP000230423">
    <property type="component" value="Unassembled WGS sequence"/>
</dbReference>
<comment type="subcellular location">
    <subcellularLocation>
        <location evidence="1">Endoplasmic reticulum membrane</location>
        <topology evidence="1">Single-pass type IV membrane protein</topology>
    </subcellularLocation>
</comment>
<comment type="similarity">
    <text evidence="2">Belongs to the USE1 family.</text>
</comment>
<evidence type="ECO:0000256" key="7">
    <source>
        <dbReference type="ARBA" id="ARBA00022892"/>
    </source>
</evidence>
<dbReference type="GO" id="GO:0015031">
    <property type="term" value="P:protein transport"/>
    <property type="evidence" value="ECO:0007669"/>
    <property type="project" value="UniProtKB-KW"/>
</dbReference>
<keyword evidence="7" id="KW-0931">ER-Golgi transport</keyword>
<evidence type="ECO:0000256" key="9">
    <source>
        <dbReference type="ARBA" id="ARBA00022989"/>
    </source>
</evidence>
<evidence type="ECO:0000313" key="13">
    <source>
        <dbReference type="Proteomes" id="UP000230423"/>
    </source>
</evidence>
<evidence type="ECO:0000256" key="8">
    <source>
        <dbReference type="ARBA" id="ARBA00022927"/>
    </source>
</evidence>
<dbReference type="AlphaFoldDB" id="A0A2G9T9J4"/>
<dbReference type="OrthoDB" id="4506189at2759"/>
<evidence type="ECO:0000256" key="2">
    <source>
        <dbReference type="ARBA" id="ARBA00007891"/>
    </source>
</evidence>
<gene>
    <name evidence="12" type="ORF">TELCIR_23979</name>
</gene>
<keyword evidence="9" id="KW-1133">Transmembrane helix</keyword>